<dbReference type="CDD" id="cd07343">
    <property type="entry name" value="M48A_Zmpste24p_like"/>
    <property type="match status" value="1"/>
</dbReference>
<name>A0A9P6GXG9_9MICR</name>
<feature type="transmembrane region" description="Helical" evidence="15">
    <location>
        <begin position="6"/>
        <end position="22"/>
    </location>
</feature>
<comment type="caution">
    <text evidence="15">Lacks conserved residue(s) required for the propagation of feature annotation.</text>
</comment>
<keyword evidence="2 15" id="KW-0645">Protease</keyword>
<evidence type="ECO:0000256" key="11">
    <source>
        <dbReference type="ARBA" id="ARBA00044456"/>
    </source>
</evidence>
<feature type="domain" description="Peptidase M48" evidence="16">
    <location>
        <begin position="200"/>
        <end position="403"/>
    </location>
</feature>
<evidence type="ECO:0000256" key="14">
    <source>
        <dbReference type="PIRSR" id="PIRSR627057-2"/>
    </source>
</evidence>
<reference evidence="18 19" key="1">
    <citation type="journal article" date="2020" name="Genome Biol. Evol.">
        <title>Comparative genomics of strictly vertically transmitted, feminizing microsporidia endosymbionts of amphipod crustaceans.</title>
        <authorList>
            <person name="Cormier A."/>
            <person name="Chebbi M.A."/>
            <person name="Giraud I."/>
            <person name="Wattier R."/>
            <person name="Teixeira M."/>
            <person name="Gilbert C."/>
            <person name="Rigaud T."/>
            <person name="Cordaux R."/>
        </authorList>
    </citation>
    <scope>NUCLEOTIDE SEQUENCE [LARGE SCALE GENOMIC DNA]</scope>
    <source>
        <strain evidence="18 19">Ou3-Ou53</strain>
    </source>
</reference>
<sequence length="409" mass="47791">MIENIIIASMGINLVVSFYLKFRQLMALTKGQTETTRKIVDEEQFEQIKDYNKDKLVSGMVETLFSNLKDGVLIYFRYLQFVYDANFRDKISYSEVFFFLAFFHFERLINIPFNAVNTFFIEARHGFNKTTLSLFVCDFLKSTIILTILLGFVIQMVLKLVSTYVNFYFYLWVFMSLFQLSMVVIYPLVIQPLFNKFTELEEGSLKEKIASLSEKIGFSTSKIFVMDGSKRSGHSNAYFIGITKEKRIVLYDTLLTQLTENEILAVLCHEFGHWYHSHTIKLICKGLFEQLCYLYVINVILNCESFKSLIFYQNEPTIIKLIYLSYVLGVLKYPMGLLSNFMSRMYEREADKFAVKQDFGEDLSSALIKLNTENKSNLSPDPMFSAFYHSHPTLVERLELIEEEMKKSK</sequence>
<keyword evidence="8 15" id="KW-1133">Transmembrane helix</keyword>
<organism evidence="18 19">
    <name type="scientific">Nosema granulosis</name>
    <dbReference type="NCBI Taxonomy" id="83296"/>
    <lineage>
        <taxon>Eukaryota</taxon>
        <taxon>Fungi</taxon>
        <taxon>Fungi incertae sedis</taxon>
        <taxon>Microsporidia</taxon>
        <taxon>Nosematidae</taxon>
        <taxon>Nosema</taxon>
    </lineage>
</organism>
<dbReference type="AlphaFoldDB" id="A0A9P6GXG9"/>
<feature type="binding site" evidence="14">
    <location>
        <position position="269"/>
    </location>
    <ligand>
        <name>Zn(2+)</name>
        <dbReference type="ChEBI" id="CHEBI:29105"/>
        <note>catalytic</note>
    </ligand>
</feature>
<dbReference type="Gene3D" id="3.30.2010.10">
    <property type="entry name" value="Metalloproteases ('zincins'), catalytic domain"/>
    <property type="match status" value="1"/>
</dbReference>
<comment type="similarity">
    <text evidence="12 15">Belongs to the peptidase M48A family.</text>
</comment>
<keyword evidence="19" id="KW-1185">Reference proteome</keyword>
<dbReference type="GO" id="GO:0071586">
    <property type="term" value="P:CAAX-box protein processing"/>
    <property type="evidence" value="ECO:0007669"/>
    <property type="project" value="UniProtKB-UniRule"/>
</dbReference>
<evidence type="ECO:0000259" key="17">
    <source>
        <dbReference type="Pfam" id="PF16491"/>
    </source>
</evidence>
<dbReference type="GO" id="GO:0005789">
    <property type="term" value="C:endoplasmic reticulum membrane"/>
    <property type="evidence" value="ECO:0007669"/>
    <property type="project" value="UniProtKB-SubCell"/>
</dbReference>
<feature type="domain" description="CAAX prenyl protease 1 N-terminal" evidence="17">
    <location>
        <begin position="32"/>
        <end position="196"/>
    </location>
</feature>
<dbReference type="EC" id="3.4.24.84" evidence="15"/>
<evidence type="ECO:0000256" key="15">
    <source>
        <dbReference type="RuleBase" id="RU366005"/>
    </source>
</evidence>
<dbReference type="Pfam" id="PF01435">
    <property type="entry name" value="Peptidase_M48"/>
    <property type="match status" value="1"/>
</dbReference>
<keyword evidence="9 15" id="KW-0482">Metalloprotease</keyword>
<dbReference type="GO" id="GO:0004222">
    <property type="term" value="F:metalloendopeptidase activity"/>
    <property type="evidence" value="ECO:0007669"/>
    <property type="project" value="UniProtKB-UniRule"/>
</dbReference>
<comment type="caution">
    <text evidence="18">The sequence shown here is derived from an EMBL/GenBank/DDBJ whole genome shotgun (WGS) entry which is preliminary data.</text>
</comment>
<dbReference type="GO" id="GO:0046872">
    <property type="term" value="F:metal ion binding"/>
    <property type="evidence" value="ECO:0007669"/>
    <property type="project" value="UniProtKB-UniRule"/>
</dbReference>
<evidence type="ECO:0000256" key="6">
    <source>
        <dbReference type="ARBA" id="ARBA00022824"/>
    </source>
</evidence>
<dbReference type="OrthoDB" id="360839at2759"/>
<accession>A0A9P6GXG9</accession>
<feature type="binding site" evidence="14">
    <location>
        <position position="347"/>
    </location>
    <ligand>
        <name>Zn(2+)</name>
        <dbReference type="ChEBI" id="CHEBI:29105"/>
        <note>catalytic</note>
    </ligand>
</feature>
<dbReference type="InterPro" id="IPR027057">
    <property type="entry name" value="CAXX_Prtase_1"/>
</dbReference>
<keyword evidence="4 14" id="KW-0479">Metal-binding</keyword>
<feature type="active site" description="Proton donor" evidence="13">
    <location>
        <position position="351"/>
    </location>
</feature>
<evidence type="ECO:0000313" key="19">
    <source>
        <dbReference type="Proteomes" id="UP000740883"/>
    </source>
</evidence>
<evidence type="ECO:0000313" key="18">
    <source>
        <dbReference type="EMBL" id="KAF9762555.1"/>
    </source>
</evidence>
<keyword evidence="6 15" id="KW-0256">Endoplasmic reticulum</keyword>
<feature type="transmembrane region" description="Helical" evidence="15">
    <location>
        <begin position="139"/>
        <end position="161"/>
    </location>
</feature>
<dbReference type="FunFam" id="3.30.2010.10:FF:000002">
    <property type="entry name" value="CAAX prenyl protease"/>
    <property type="match status" value="1"/>
</dbReference>
<comment type="subcellular location">
    <subcellularLocation>
        <location evidence="1 15">Endoplasmic reticulum membrane</location>
        <topology evidence="1 15">Multi-pass membrane protein</topology>
    </subcellularLocation>
</comment>
<evidence type="ECO:0000256" key="4">
    <source>
        <dbReference type="ARBA" id="ARBA00022723"/>
    </source>
</evidence>
<feature type="transmembrane region" description="Helical" evidence="15">
    <location>
        <begin position="167"/>
        <end position="189"/>
    </location>
</feature>
<dbReference type="InterPro" id="IPR001915">
    <property type="entry name" value="Peptidase_M48"/>
</dbReference>
<protein>
    <recommendedName>
        <fullName evidence="15">CAAX prenyl protease</fullName>
        <ecNumber evidence="15">3.4.24.84</ecNumber>
    </recommendedName>
</protein>
<evidence type="ECO:0000256" key="5">
    <source>
        <dbReference type="ARBA" id="ARBA00022801"/>
    </source>
</evidence>
<feature type="binding site" evidence="14">
    <location>
        <position position="273"/>
    </location>
    <ligand>
        <name>Zn(2+)</name>
        <dbReference type="ChEBI" id="CHEBI:29105"/>
        <note>catalytic</note>
    </ligand>
</feature>
<gene>
    <name evidence="18" type="primary">FACE1</name>
    <name evidence="18" type="ORF">NGRA_1938</name>
</gene>
<evidence type="ECO:0000256" key="3">
    <source>
        <dbReference type="ARBA" id="ARBA00022692"/>
    </source>
</evidence>
<comment type="cofactor">
    <cofactor evidence="14 15">
        <name>Zn(2+)</name>
        <dbReference type="ChEBI" id="CHEBI:29105"/>
    </cofactor>
    <text evidence="14 15">Binds 1 zinc ion per subunit.</text>
</comment>
<evidence type="ECO:0000256" key="7">
    <source>
        <dbReference type="ARBA" id="ARBA00022833"/>
    </source>
</evidence>
<keyword evidence="5 15" id="KW-0378">Hydrolase</keyword>
<dbReference type="PANTHER" id="PTHR10120">
    <property type="entry name" value="CAAX PRENYL PROTEASE 1"/>
    <property type="match status" value="1"/>
</dbReference>
<dbReference type="Pfam" id="PF16491">
    <property type="entry name" value="Peptidase_M48_N"/>
    <property type="match status" value="1"/>
</dbReference>
<evidence type="ECO:0000256" key="10">
    <source>
        <dbReference type="ARBA" id="ARBA00023136"/>
    </source>
</evidence>
<feature type="active site" evidence="13">
    <location>
        <position position="270"/>
    </location>
</feature>
<keyword evidence="7 14" id="KW-0862">Zinc</keyword>
<evidence type="ECO:0000259" key="16">
    <source>
        <dbReference type="Pfam" id="PF01435"/>
    </source>
</evidence>
<evidence type="ECO:0000256" key="1">
    <source>
        <dbReference type="ARBA" id="ARBA00004477"/>
    </source>
</evidence>
<keyword evidence="3 15" id="KW-0812">Transmembrane</keyword>
<evidence type="ECO:0000256" key="13">
    <source>
        <dbReference type="PIRSR" id="PIRSR627057-1"/>
    </source>
</evidence>
<comment type="function">
    <text evidence="15">Proteolytically removes the C-terminal three residues of farnesylated proteins.</text>
</comment>
<comment type="catalytic activity">
    <reaction evidence="11 15">
        <text>Hydrolyzes the peptide bond -P2-(S-farnesyl or geranylgeranyl)C-P1'-P2'-P3'-COOH where P1' and P2' are amino acids with aliphatic side chains and P3' is any C-terminal residue.</text>
        <dbReference type="EC" id="3.4.24.84"/>
    </reaction>
</comment>
<dbReference type="InterPro" id="IPR032456">
    <property type="entry name" value="Peptidase_M48_N"/>
</dbReference>
<evidence type="ECO:0000256" key="8">
    <source>
        <dbReference type="ARBA" id="ARBA00022989"/>
    </source>
</evidence>
<evidence type="ECO:0000256" key="12">
    <source>
        <dbReference type="ARBA" id="ARBA00060927"/>
    </source>
</evidence>
<dbReference type="EMBL" id="SBJO01000156">
    <property type="protein sequence ID" value="KAF9762555.1"/>
    <property type="molecule type" value="Genomic_DNA"/>
</dbReference>
<proteinExistence type="inferred from homology"/>
<evidence type="ECO:0000256" key="9">
    <source>
        <dbReference type="ARBA" id="ARBA00023049"/>
    </source>
</evidence>
<keyword evidence="10 15" id="KW-0472">Membrane</keyword>
<evidence type="ECO:0000256" key="2">
    <source>
        <dbReference type="ARBA" id="ARBA00022670"/>
    </source>
</evidence>
<dbReference type="Proteomes" id="UP000740883">
    <property type="component" value="Unassembled WGS sequence"/>
</dbReference>